<dbReference type="AlphaFoldDB" id="A0AAV7JUM6"/>
<dbReference type="GO" id="GO:0007020">
    <property type="term" value="P:microtubule nucleation"/>
    <property type="evidence" value="ECO:0007669"/>
    <property type="project" value="InterPro"/>
</dbReference>
<dbReference type="Proteomes" id="UP001165289">
    <property type="component" value="Unassembled WGS sequence"/>
</dbReference>
<evidence type="ECO:0000259" key="10">
    <source>
        <dbReference type="SMART" id="SM00864"/>
    </source>
</evidence>
<dbReference type="GO" id="GO:0005874">
    <property type="term" value="C:microtubule"/>
    <property type="evidence" value="ECO:0007669"/>
    <property type="project" value="UniProtKB-KW"/>
</dbReference>
<dbReference type="Pfam" id="PF00091">
    <property type="entry name" value="Tubulin"/>
    <property type="match status" value="1"/>
</dbReference>
<dbReference type="InterPro" id="IPR000217">
    <property type="entry name" value="Tubulin"/>
</dbReference>
<dbReference type="Gene3D" id="1.10.287.600">
    <property type="entry name" value="Helix hairpin bin"/>
    <property type="match status" value="1"/>
</dbReference>
<dbReference type="SUPFAM" id="SSF52490">
    <property type="entry name" value="Tubulin nucleotide-binding domain-like"/>
    <property type="match status" value="1"/>
</dbReference>
<dbReference type="SMART" id="SM00865">
    <property type="entry name" value="Tubulin_C"/>
    <property type="match status" value="1"/>
</dbReference>
<comment type="caution">
    <text evidence="12">The sequence shown here is derived from an EMBL/GenBank/DDBJ whole genome shotgun (WGS) entry which is preliminary data.</text>
</comment>
<dbReference type="GO" id="GO:0000930">
    <property type="term" value="C:gamma-tubulin complex"/>
    <property type="evidence" value="ECO:0007669"/>
    <property type="project" value="InterPro"/>
</dbReference>
<dbReference type="PRINTS" id="PR01164">
    <property type="entry name" value="GAMMATUBULIN"/>
</dbReference>
<dbReference type="InterPro" id="IPR037103">
    <property type="entry name" value="Tubulin/FtsZ-like_C"/>
</dbReference>
<evidence type="ECO:0000259" key="11">
    <source>
        <dbReference type="SMART" id="SM00865"/>
    </source>
</evidence>
<dbReference type="EMBL" id="JAKMXF010000298">
    <property type="protein sequence ID" value="KAI6652596.1"/>
    <property type="molecule type" value="Genomic_DNA"/>
</dbReference>
<dbReference type="InterPro" id="IPR017975">
    <property type="entry name" value="Tubulin_CS"/>
</dbReference>
<dbReference type="PRINTS" id="PR01161">
    <property type="entry name" value="TUBULIN"/>
</dbReference>
<dbReference type="InterPro" id="IPR002454">
    <property type="entry name" value="Gamma_tubulin"/>
</dbReference>
<comment type="subcellular location">
    <subcellularLocation>
        <location evidence="1">Cytoplasm</location>
        <location evidence="1">Cytoskeleton</location>
        <location evidence="1">Microtubule organizing center</location>
    </subcellularLocation>
</comment>
<dbReference type="PROSITE" id="PS00227">
    <property type="entry name" value="TUBULIN"/>
    <property type="match status" value="1"/>
</dbReference>
<evidence type="ECO:0000256" key="9">
    <source>
        <dbReference type="SAM" id="MobiDB-lite"/>
    </source>
</evidence>
<feature type="domain" description="Tubulin/FtsZ 2-layer sandwich" evidence="11">
    <location>
        <begin position="251"/>
        <end position="407"/>
    </location>
</feature>
<protein>
    <recommendedName>
        <fullName evidence="8">Tubulin gamma chain</fullName>
    </recommendedName>
</protein>
<evidence type="ECO:0000256" key="8">
    <source>
        <dbReference type="RuleBase" id="RU000352"/>
    </source>
</evidence>
<keyword evidence="7" id="KW-0206">Cytoskeleton</keyword>
<evidence type="ECO:0000256" key="2">
    <source>
        <dbReference type="ARBA" id="ARBA00009636"/>
    </source>
</evidence>
<dbReference type="Gene3D" id="3.30.1330.20">
    <property type="entry name" value="Tubulin/FtsZ, C-terminal domain"/>
    <property type="match status" value="1"/>
</dbReference>
<organism evidence="12 13">
    <name type="scientific">Oopsacas minuta</name>
    <dbReference type="NCBI Taxonomy" id="111878"/>
    <lineage>
        <taxon>Eukaryota</taxon>
        <taxon>Metazoa</taxon>
        <taxon>Porifera</taxon>
        <taxon>Hexactinellida</taxon>
        <taxon>Hexasterophora</taxon>
        <taxon>Lyssacinosida</taxon>
        <taxon>Leucopsacidae</taxon>
        <taxon>Oopsacas</taxon>
    </lineage>
</organism>
<dbReference type="PANTHER" id="PTHR11588">
    <property type="entry name" value="TUBULIN"/>
    <property type="match status" value="1"/>
</dbReference>
<dbReference type="InterPro" id="IPR018316">
    <property type="entry name" value="Tubulin/FtsZ_2-layer-sand-dom"/>
</dbReference>
<dbReference type="SMART" id="SM00864">
    <property type="entry name" value="Tubulin"/>
    <property type="match status" value="1"/>
</dbReference>
<keyword evidence="5 8" id="KW-0547">Nucleotide-binding</keyword>
<evidence type="ECO:0000256" key="4">
    <source>
        <dbReference type="ARBA" id="ARBA00022701"/>
    </source>
</evidence>
<dbReference type="Gene3D" id="3.40.50.1440">
    <property type="entry name" value="Tubulin/FtsZ, GTPase domain"/>
    <property type="match status" value="1"/>
</dbReference>
<keyword evidence="3" id="KW-0963">Cytoplasm</keyword>
<keyword evidence="13" id="KW-1185">Reference proteome</keyword>
<dbReference type="InterPro" id="IPR023123">
    <property type="entry name" value="Tubulin_C"/>
</dbReference>
<evidence type="ECO:0000256" key="1">
    <source>
        <dbReference type="ARBA" id="ARBA00004267"/>
    </source>
</evidence>
<evidence type="ECO:0000256" key="3">
    <source>
        <dbReference type="ARBA" id="ARBA00022490"/>
    </source>
</evidence>
<feature type="domain" description="Tubulin/FtsZ GTPase" evidence="10">
    <location>
        <begin position="52"/>
        <end position="249"/>
    </location>
</feature>
<dbReference type="InterPro" id="IPR003008">
    <property type="entry name" value="Tubulin_FtsZ_GTPase"/>
</dbReference>
<dbReference type="SUPFAM" id="SSF55307">
    <property type="entry name" value="Tubulin C-terminal domain-like"/>
    <property type="match status" value="1"/>
</dbReference>
<dbReference type="CDD" id="cd02188">
    <property type="entry name" value="gamma_tubulin"/>
    <property type="match status" value="1"/>
</dbReference>
<dbReference type="GO" id="GO:0031122">
    <property type="term" value="P:cytoplasmic microtubule organization"/>
    <property type="evidence" value="ECO:0007669"/>
    <property type="project" value="InterPro"/>
</dbReference>
<evidence type="ECO:0000256" key="5">
    <source>
        <dbReference type="ARBA" id="ARBA00022741"/>
    </source>
</evidence>
<feature type="region of interest" description="Disordered" evidence="9">
    <location>
        <begin position="460"/>
        <end position="485"/>
    </location>
</feature>
<sequence length="485" mass="54710">MPREIITLQVGQCGNQVGNAFWKLLLSEHGIRKDGQFDYAGKESQFEGLDRKDVFFYQADDEHYMPRALLVDLEPRVISKILTEYPTLYNKENVLNDFGGGGAGNNWGIGYSMGEQMAEQLIEKIDREADNNTDSLEGFMLFHSIAGGTGAGLGSYILELLNQRYSKKLIQTYSIFPGRDDVVVQPYNMVLTLKRLTHFADCVVVVHNHSLNLIANERLGIAKPDLDLHINHLVSTVIAASTTTLRYPGYMNNDLIGMIASLIPTPRLHYLVTGYTPFTFADTSDEQLGLNIRKTSVLDVMQRLLQPKNMMWPMSDKNMSQPSHNHCYISILNVIQGNDKTIDPTQVHKSLQRIREKKKVNFIPWGPASIQVALSQKSPYVEAQHRVSGLLMANHTSIANLFRGEILEDFDKMRKRKVHFHHFKDIPLLADGHEFDDSGEVLRSLIDEYEIAATPKYGKWDEMSSMKPPPPPADPNLEKGATPNV</sequence>
<keyword evidence="6 8" id="KW-0342">GTP-binding</keyword>
<gene>
    <name evidence="12" type="ORF">LOD99_4381</name>
</gene>
<reference evidence="12 13" key="1">
    <citation type="journal article" date="2023" name="BMC Biol.">
        <title>The compact genome of the sponge Oopsacas minuta (Hexactinellida) is lacking key metazoan core genes.</title>
        <authorList>
            <person name="Santini S."/>
            <person name="Schenkelaars Q."/>
            <person name="Jourda C."/>
            <person name="Duchesne M."/>
            <person name="Belahbib H."/>
            <person name="Rocher C."/>
            <person name="Selva M."/>
            <person name="Riesgo A."/>
            <person name="Vervoort M."/>
            <person name="Leys S.P."/>
            <person name="Kodjabachian L."/>
            <person name="Le Bivic A."/>
            <person name="Borchiellini C."/>
            <person name="Claverie J.M."/>
            <person name="Renard E."/>
        </authorList>
    </citation>
    <scope>NUCLEOTIDE SEQUENCE [LARGE SCALE GENOMIC DNA]</scope>
    <source>
        <strain evidence="12">SPO-2</strain>
    </source>
</reference>
<accession>A0AAV7JUM6</accession>
<name>A0AAV7JUM6_9METZ</name>
<keyword evidence="4 8" id="KW-0493">Microtubule</keyword>
<dbReference type="InterPro" id="IPR008280">
    <property type="entry name" value="Tub_FtsZ_C"/>
</dbReference>
<evidence type="ECO:0000313" key="13">
    <source>
        <dbReference type="Proteomes" id="UP001165289"/>
    </source>
</evidence>
<dbReference type="InterPro" id="IPR036525">
    <property type="entry name" value="Tubulin/FtsZ_GTPase_sf"/>
</dbReference>
<evidence type="ECO:0000313" key="12">
    <source>
        <dbReference type="EMBL" id="KAI6652596.1"/>
    </source>
</evidence>
<comment type="function">
    <text evidence="8">Tubulin is the major constituent of microtubules, protein filaments consisting of alpha- and beta-tubulin heterodimers. Gamma-tubulin is a key component of the gamma-tubulin ring complex (gTuRC) which mediates microtubule nucleation. The gTuRC regulates the minus-end nucleation of alpha-beta tubulin heterodimers that grow into microtubule protafilaments, a critical step in centrosome duplication and spindle formation.</text>
</comment>
<evidence type="ECO:0000256" key="7">
    <source>
        <dbReference type="ARBA" id="ARBA00023212"/>
    </source>
</evidence>
<dbReference type="GO" id="GO:0005525">
    <property type="term" value="F:GTP binding"/>
    <property type="evidence" value="ECO:0007669"/>
    <property type="project" value="UniProtKB-UniRule"/>
</dbReference>
<evidence type="ECO:0000256" key="6">
    <source>
        <dbReference type="ARBA" id="ARBA00023134"/>
    </source>
</evidence>
<dbReference type="Pfam" id="PF03953">
    <property type="entry name" value="Tubulin_C"/>
    <property type="match status" value="1"/>
</dbReference>
<comment type="similarity">
    <text evidence="2 8">Belongs to the tubulin family.</text>
</comment>
<proteinExistence type="inferred from homology"/>